<evidence type="ECO:0000313" key="1">
    <source>
        <dbReference type="EMBL" id="KAK7335257.1"/>
    </source>
</evidence>
<keyword evidence="2" id="KW-1185">Reference proteome</keyword>
<accession>A0AAN9LJ47</accession>
<comment type="caution">
    <text evidence="1">The sequence shown here is derived from an EMBL/GenBank/DDBJ whole genome shotgun (WGS) entry which is preliminary data.</text>
</comment>
<dbReference type="AlphaFoldDB" id="A0AAN9LJ47"/>
<proteinExistence type="predicted"/>
<name>A0AAN9LJ47_PHACN</name>
<reference evidence="1 2" key="1">
    <citation type="submission" date="2024-01" db="EMBL/GenBank/DDBJ databases">
        <title>The genomes of 5 underutilized Papilionoideae crops provide insights into root nodulation and disease resistanc.</title>
        <authorList>
            <person name="Jiang F."/>
        </authorList>
    </citation>
    <scope>NUCLEOTIDE SEQUENCE [LARGE SCALE GENOMIC DNA]</scope>
    <source>
        <strain evidence="1">JINMINGXINNONG_FW02</strain>
        <tissue evidence="1">Leaves</tissue>
    </source>
</reference>
<organism evidence="1 2">
    <name type="scientific">Phaseolus coccineus</name>
    <name type="common">Scarlet runner bean</name>
    <name type="synonym">Phaseolus multiflorus</name>
    <dbReference type="NCBI Taxonomy" id="3886"/>
    <lineage>
        <taxon>Eukaryota</taxon>
        <taxon>Viridiplantae</taxon>
        <taxon>Streptophyta</taxon>
        <taxon>Embryophyta</taxon>
        <taxon>Tracheophyta</taxon>
        <taxon>Spermatophyta</taxon>
        <taxon>Magnoliopsida</taxon>
        <taxon>eudicotyledons</taxon>
        <taxon>Gunneridae</taxon>
        <taxon>Pentapetalae</taxon>
        <taxon>rosids</taxon>
        <taxon>fabids</taxon>
        <taxon>Fabales</taxon>
        <taxon>Fabaceae</taxon>
        <taxon>Papilionoideae</taxon>
        <taxon>50 kb inversion clade</taxon>
        <taxon>NPAAA clade</taxon>
        <taxon>indigoferoid/millettioid clade</taxon>
        <taxon>Phaseoleae</taxon>
        <taxon>Phaseolus</taxon>
    </lineage>
</organism>
<gene>
    <name evidence="1" type="ORF">VNO80_27034</name>
</gene>
<evidence type="ECO:0000313" key="2">
    <source>
        <dbReference type="Proteomes" id="UP001374584"/>
    </source>
</evidence>
<protein>
    <submittedName>
        <fullName evidence="1">Uncharacterized protein</fullName>
    </submittedName>
</protein>
<sequence>MLKSLPEIVFSLNLTERLEWEKDSPNSARSFFFHRRGGEFDLLLSYASPSPNNCGIAAPGEATPTTLLSTLTSCTEHRYYNPLSSLNFEDDPLSGTWSPEILPS</sequence>
<dbReference type="EMBL" id="JAYMYR010000010">
    <property type="protein sequence ID" value="KAK7335257.1"/>
    <property type="molecule type" value="Genomic_DNA"/>
</dbReference>
<dbReference type="Proteomes" id="UP001374584">
    <property type="component" value="Unassembled WGS sequence"/>
</dbReference>